<evidence type="ECO:0000313" key="4">
    <source>
        <dbReference type="Proteomes" id="UP000829476"/>
    </source>
</evidence>
<proteinExistence type="predicted"/>
<accession>A0ABY3YJE9</accession>
<dbReference type="EMBL" id="CP094326">
    <property type="protein sequence ID" value="UNY97966.1"/>
    <property type="molecule type" value="Genomic_DNA"/>
</dbReference>
<reference evidence="3 4" key="1">
    <citation type="journal article" date="2018" name="Int. J. Syst. Evol. Microbiol.">
        <title>Zhouia spongiae sp. nov., isolated from a marine sponge.</title>
        <authorList>
            <person name="Zhuang L."/>
            <person name="Lin B."/>
            <person name="Qin F."/>
            <person name="Luo L."/>
        </authorList>
    </citation>
    <scope>NUCLEOTIDE SEQUENCE [LARGE SCALE GENOMIC DNA]</scope>
    <source>
        <strain evidence="3 4">HN-Y44</strain>
    </source>
</reference>
<keyword evidence="1" id="KW-1133">Transmembrane helix</keyword>
<dbReference type="SUPFAM" id="SSF48695">
    <property type="entry name" value="Multiheme cytochromes"/>
    <property type="match status" value="1"/>
</dbReference>
<dbReference type="RefSeq" id="WP_242936377.1">
    <property type="nucleotide sequence ID" value="NZ_CP094326.1"/>
</dbReference>
<keyword evidence="1" id="KW-0812">Transmembrane</keyword>
<organism evidence="3 4">
    <name type="scientific">Zhouia spongiae</name>
    <dbReference type="NCBI Taxonomy" id="2202721"/>
    <lineage>
        <taxon>Bacteria</taxon>
        <taxon>Pseudomonadati</taxon>
        <taxon>Bacteroidota</taxon>
        <taxon>Flavobacteriia</taxon>
        <taxon>Flavobacteriales</taxon>
        <taxon>Flavobacteriaceae</taxon>
        <taxon>Zhouia</taxon>
    </lineage>
</organism>
<evidence type="ECO:0000313" key="3">
    <source>
        <dbReference type="EMBL" id="UNY97966.1"/>
    </source>
</evidence>
<dbReference type="InterPro" id="IPR021796">
    <property type="entry name" value="Tll0287-like_dom"/>
</dbReference>
<gene>
    <name evidence="3" type="ORF">MQE36_12825</name>
</gene>
<name>A0ABY3YJE9_9FLAO</name>
<sequence length="173" mass="19873">MNLYIYHLYRFDKKTFDENLWILLLFVFLFAGCKNSTQKNTFVKNKADIIVRNPHSGKKLMENKCYLCHSPSADQQNSVAPSMVAIKAHYTDDETTKKVFTDDLMTFLKAPSPDNAKMRDAVCLQCHGTPEKDIIPQVYGTFKNKYPEAIGYSVNEVRGIWSISFDKNKLDSN</sequence>
<dbReference type="Pfam" id="PF11845">
    <property type="entry name" value="Tll0287-like"/>
    <property type="match status" value="1"/>
</dbReference>
<evidence type="ECO:0000256" key="1">
    <source>
        <dbReference type="SAM" id="Phobius"/>
    </source>
</evidence>
<keyword evidence="4" id="KW-1185">Reference proteome</keyword>
<feature type="transmembrane region" description="Helical" evidence="1">
    <location>
        <begin position="20"/>
        <end position="37"/>
    </location>
</feature>
<dbReference type="InterPro" id="IPR036280">
    <property type="entry name" value="Multihaem_cyt_sf"/>
</dbReference>
<dbReference type="Gene3D" id="1.10.760.10">
    <property type="entry name" value="Cytochrome c-like domain"/>
    <property type="match status" value="1"/>
</dbReference>
<evidence type="ECO:0000259" key="2">
    <source>
        <dbReference type="Pfam" id="PF11845"/>
    </source>
</evidence>
<protein>
    <submittedName>
        <fullName evidence="3">DUF3365 domain-containing protein</fullName>
    </submittedName>
</protein>
<dbReference type="InterPro" id="IPR036909">
    <property type="entry name" value="Cyt_c-like_dom_sf"/>
</dbReference>
<keyword evidence="1" id="KW-0472">Membrane</keyword>
<feature type="domain" description="Tll0287-like" evidence="2">
    <location>
        <begin position="117"/>
        <end position="165"/>
    </location>
</feature>
<dbReference type="Proteomes" id="UP000829476">
    <property type="component" value="Chromosome"/>
</dbReference>